<evidence type="ECO:0000259" key="1">
    <source>
        <dbReference type="Pfam" id="PF07727"/>
    </source>
</evidence>
<proteinExistence type="predicted"/>
<protein>
    <submittedName>
        <fullName evidence="3">Uncharacterized protein LOC109128387</fullName>
    </submittedName>
</protein>
<dbReference type="InterPro" id="IPR013103">
    <property type="entry name" value="RVT_2"/>
</dbReference>
<dbReference type="RefSeq" id="XP_019090145.1">
    <property type="nucleotide sequence ID" value="XM_019234600.1"/>
</dbReference>
<keyword evidence="2" id="KW-1185">Reference proteome</keyword>
<reference evidence="2" key="1">
    <citation type="journal article" date="2014" name="Nat. Commun.">
        <title>The emerging biofuel crop Camelina sativa retains a highly undifferentiated hexaploid genome structure.</title>
        <authorList>
            <person name="Kagale S."/>
            <person name="Koh C."/>
            <person name="Nixon J."/>
            <person name="Bollina V."/>
            <person name="Clarke W.E."/>
            <person name="Tuteja R."/>
            <person name="Spillane C."/>
            <person name="Robinson S.J."/>
            <person name="Links M.G."/>
            <person name="Clarke C."/>
            <person name="Higgins E.E."/>
            <person name="Huebert T."/>
            <person name="Sharpe A.G."/>
            <person name="Parkin I.A."/>
        </authorList>
    </citation>
    <scope>NUCLEOTIDE SEQUENCE [LARGE SCALE GENOMIC DNA]</scope>
    <source>
        <strain evidence="2">cv. DH55</strain>
    </source>
</reference>
<dbReference type="InterPro" id="IPR043502">
    <property type="entry name" value="DNA/RNA_pol_sf"/>
</dbReference>
<dbReference type="Proteomes" id="UP000694864">
    <property type="component" value="Chromosome 13"/>
</dbReference>
<name>A0ABM1QTQ7_CAMSA</name>
<organism evidence="2 3">
    <name type="scientific">Camelina sativa</name>
    <name type="common">False flax</name>
    <name type="synonym">Myagrum sativum</name>
    <dbReference type="NCBI Taxonomy" id="90675"/>
    <lineage>
        <taxon>Eukaryota</taxon>
        <taxon>Viridiplantae</taxon>
        <taxon>Streptophyta</taxon>
        <taxon>Embryophyta</taxon>
        <taxon>Tracheophyta</taxon>
        <taxon>Spermatophyta</taxon>
        <taxon>Magnoliopsida</taxon>
        <taxon>eudicotyledons</taxon>
        <taxon>Gunneridae</taxon>
        <taxon>Pentapetalae</taxon>
        <taxon>rosids</taxon>
        <taxon>malvids</taxon>
        <taxon>Brassicales</taxon>
        <taxon>Brassicaceae</taxon>
        <taxon>Camelineae</taxon>
        <taxon>Camelina</taxon>
    </lineage>
</organism>
<dbReference type="PANTHER" id="PTHR11439">
    <property type="entry name" value="GAG-POL-RELATED RETROTRANSPOSON"/>
    <property type="match status" value="1"/>
</dbReference>
<reference evidence="3" key="2">
    <citation type="submission" date="2025-08" db="UniProtKB">
        <authorList>
            <consortium name="RefSeq"/>
        </authorList>
    </citation>
    <scope>IDENTIFICATION</scope>
    <source>
        <tissue evidence="3">Leaf</tissue>
    </source>
</reference>
<evidence type="ECO:0000313" key="2">
    <source>
        <dbReference type="Proteomes" id="UP000694864"/>
    </source>
</evidence>
<evidence type="ECO:0000313" key="3">
    <source>
        <dbReference type="RefSeq" id="XP_019090145.1"/>
    </source>
</evidence>
<dbReference type="SUPFAM" id="SSF56672">
    <property type="entry name" value="DNA/RNA polymerases"/>
    <property type="match status" value="1"/>
</dbReference>
<dbReference type="CDD" id="cd09272">
    <property type="entry name" value="RNase_HI_RT_Ty1"/>
    <property type="match status" value="1"/>
</dbReference>
<feature type="domain" description="Reverse transcriptase Ty1/copia-type" evidence="1">
    <location>
        <begin position="20"/>
        <end position="120"/>
    </location>
</feature>
<accession>A0ABM1QTQ7</accession>
<sequence>MTFEDIIAPRKFCTQESWRGFRRSEADHTLFTLQSDLVIVVVLIYVDDIIVSGDKKDGIRDTKHFLKSVFDIKDLGEMKYFLGIEICRSPEGLFLSQRKYTLDLLAETGKLGAKPALTPLDEGYQLKRKGEKVPGKPLDLIDEPYEDVTRYRRLVSQFMKAPTKYHWSMVERNQSYLMGSPSQGIWMGKNSSTEIVGYCNADYAENTMDRRSTTRYCTFIGGNLVTWKSKKQKVVLCSSAEAEYRAMRKL</sequence>
<dbReference type="PANTHER" id="PTHR11439:SF467">
    <property type="entry name" value="INTEGRASE CATALYTIC DOMAIN-CONTAINING PROTEIN"/>
    <property type="match status" value="1"/>
</dbReference>
<gene>
    <name evidence="3" type="primary">LOC109128387</name>
</gene>
<dbReference type="GeneID" id="109128387"/>
<dbReference type="Pfam" id="PF07727">
    <property type="entry name" value="RVT_2"/>
    <property type="match status" value="1"/>
</dbReference>